<sequence length="577" mass="65832">MELSASPFLRLPRELRDAIYLEYVLVDGGYVFNPDTEKLRRATSLEGRDGISYAIDLSLMYTCHQVSTEMKGVALGANLITFNTLYRHDLRVRAGRYVGLVDYLHFTAAAYAALAYSLCSQRVRDRILAKYSWFEPYLNLATTNHAHHPEVNRAFQANDLIRGVGGLRMHGSQVRAQSLVREAALFALQVCLELEDVHDTLQAHWRETEGPELHREIHTKVPDFLGLAARYTHWFIPSEGDLDILFDILHSSQWCLYGHRNGNDCSTLTRRPWIDSNFVGEFKDAKYRFSAAAAAIRFFKSFPGIHHAMRNLLVHEDRDAVPWSACHGRGLVHFCVENPLLRIERRVDLWWNVFTETMGRRIEERFATTDDWLDETHPTLRRKPTTRMIAQWVMEAAELPQMPPGCFRLTLDGGAPGPADACSEIFQHWVQASAAEQIALGLTKDRGLPMTGGPRAHKKWSGNREDLRTPLEMYFETGSSGFPRELSKIVAGTSVVQCLNFSPGVPHDVEEIVKARRGWNIKEWQDEVEGLRCRPASYTVPTHFNPVSPLPQWIEILMHNLLDYDSARQYAVNEGYL</sequence>
<organism evidence="1 2">
    <name type="scientific">Apiospora arundinis</name>
    <dbReference type="NCBI Taxonomy" id="335852"/>
    <lineage>
        <taxon>Eukaryota</taxon>
        <taxon>Fungi</taxon>
        <taxon>Dikarya</taxon>
        <taxon>Ascomycota</taxon>
        <taxon>Pezizomycotina</taxon>
        <taxon>Sordariomycetes</taxon>
        <taxon>Xylariomycetidae</taxon>
        <taxon>Amphisphaeriales</taxon>
        <taxon>Apiosporaceae</taxon>
        <taxon>Apiospora</taxon>
    </lineage>
</organism>
<evidence type="ECO:0000313" key="1">
    <source>
        <dbReference type="EMBL" id="KAK8880009.1"/>
    </source>
</evidence>
<protein>
    <submittedName>
        <fullName evidence="1">Uncharacterized protein</fullName>
    </submittedName>
</protein>
<name>A0ABR2JMI5_9PEZI</name>
<dbReference type="Proteomes" id="UP001390339">
    <property type="component" value="Unassembled WGS sequence"/>
</dbReference>
<dbReference type="EMBL" id="JAPCWZ010000001">
    <property type="protein sequence ID" value="KAK8880009.1"/>
    <property type="molecule type" value="Genomic_DNA"/>
</dbReference>
<evidence type="ECO:0000313" key="2">
    <source>
        <dbReference type="Proteomes" id="UP001390339"/>
    </source>
</evidence>
<comment type="caution">
    <text evidence="1">The sequence shown here is derived from an EMBL/GenBank/DDBJ whole genome shotgun (WGS) entry which is preliminary data.</text>
</comment>
<accession>A0ABR2JMI5</accession>
<proteinExistence type="predicted"/>
<reference evidence="1 2" key="1">
    <citation type="journal article" date="2024" name="IMA Fungus">
        <title>Apiospora arundinis, a panoply of carbohydrate-active enzymes and secondary metabolites.</title>
        <authorList>
            <person name="Sorensen T."/>
            <person name="Petersen C."/>
            <person name="Muurmann A.T."/>
            <person name="Christiansen J.V."/>
            <person name="Brundto M.L."/>
            <person name="Overgaard C.K."/>
            <person name="Boysen A.T."/>
            <person name="Wollenberg R.D."/>
            <person name="Larsen T.O."/>
            <person name="Sorensen J.L."/>
            <person name="Nielsen K.L."/>
            <person name="Sondergaard T.E."/>
        </authorList>
    </citation>
    <scope>NUCLEOTIDE SEQUENCE [LARGE SCALE GENOMIC DNA]</scope>
    <source>
        <strain evidence="1 2">AAU 773</strain>
    </source>
</reference>
<keyword evidence="2" id="KW-1185">Reference proteome</keyword>
<gene>
    <name evidence="1" type="ORF">PGQ11_001303</name>
</gene>